<protein>
    <submittedName>
        <fullName evidence="5">LytR family transcriptional regulator</fullName>
    </submittedName>
</protein>
<name>A0A554SPZ4_9ACTN</name>
<evidence type="ECO:0000313" key="6">
    <source>
        <dbReference type="Proteomes" id="UP000316988"/>
    </source>
</evidence>
<accession>A0A554SPZ4</accession>
<dbReference type="PANTHER" id="PTHR33392:SF6">
    <property type="entry name" value="POLYISOPRENYL-TEICHOIC ACID--PEPTIDOGLYCAN TEICHOIC ACID TRANSFERASE TAGU"/>
    <property type="match status" value="1"/>
</dbReference>
<dbReference type="Pfam" id="PF03816">
    <property type="entry name" value="LytR_cpsA_psr"/>
    <property type="match status" value="1"/>
</dbReference>
<keyword evidence="3" id="KW-0472">Membrane</keyword>
<evidence type="ECO:0000256" key="2">
    <source>
        <dbReference type="SAM" id="MobiDB-lite"/>
    </source>
</evidence>
<dbReference type="PANTHER" id="PTHR33392">
    <property type="entry name" value="POLYISOPRENYL-TEICHOIC ACID--PEPTIDOGLYCAN TEICHOIC ACID TRANSFERASE TAGU"/>
    <property type="match status" value="1"/>
</dbReference>
<dbReference type="Gene3D" id="3.40.630.190">
    <property type="entry name" value="LCP protein"/>
    <property type="match status" value="1"/>
</dbReference>
<feature type="transmembrane region" description="Helical" evidence="3">
    <location>
        <begin position="54"/>
        <end position="75"/>
    </location>
</feature>
<feature type="transmembrane region" description="Helical" evidence="3">
    <location>
        <begin position="95"/>
        <end position="114"/>
    </location>
</feature>
<dbReference type="NCBIfam" id="TIGR00350">
    <property type="entry name" value="lytR_cpsA_psr"/>
    <property type="match status" value="1"/>
</dbReference>
<evidence type="ECO:0000313" key="5">
    <source>
        <dbReference type="EMBL" id="TSD68422.1"/>
    </source>
</evidence>
<feature type="domain" description="Cell envelope-related transcriptional attenuator" evidence="4">
    <location>
        <begin position="192"/>
        <end position="362"/>
    </location>
</feature>
<comment type="caution">
    <text evidence="5">The sequence shown here is derived from an EMBL/GenBank/DDBJ whole genome shotgun (WGS) entry which is preliminary data.</text>
</comment>
<dbReference type="Proteomes" id="UP000316988">
    <property type="component" value="Unassembled WGS sequence"/>
</dbReference>
<keyword evidence="3" id="KW-1133">Transmembrane helix</keyword>
<evidence type="ECO:0000256" key="3">
    <source>
        <dbReference type="SAM" id="Phobius"/>
    </source>
</evidence>
<keyword evidence="3" id="KW-0812">Transmembrane</keyword>
<gene>
    <name evidence="5" type="ORF">FNM00_02200</name>
</gene>
<feature type="transmembrane region" description="Helical" evidence="3">
    <location>
        <begin position="126"/>
        <end position="147"/>
    </location>
</feature>
<sequence>MSNVPSSVMGGSYSDPEAATSRIRFRRSLTLAAMSVVMPGSAQLVHGNRTVGRIAVRVWLGVLALAALLALIALTSRSMLFEFATNGLILGVGRWLLIAGAVAWAALIVDAWRLGRPRELRRGHRAISAGVNGVLCFVVAGVMFFAAHTVSVVDGFAGAVFASTTSVDPHEGRYNILLLGSDADDDRTGMRPDSINVVSVDADTGRAVIIGLPRNLENVPFPKDSVMGKEFPNGFDCDDCYLNGVNTWAEDHADLFDSSSPGIGATMEAVEEVTGLKLNYYALINMHGFEGLVDAVGGVTMNVRERTAIDGIGNPISGYIEAGEQKLDGYEALWYARSRVLNDDWSRMGRQKCVMNAMAQQLSPQTVVMNMQKIADSGEAMLETDIPRQDLNIFMDLVLKTRGEPISSVSLVPPEINTGDPDYPKVHRMVEDAIAVAEGRPEATSLMVSSSLSMADPNPETLDPRKANQTEDLDQTC</sequence>
<dbReference type="OrthoDB" id="3573673at2"/>
<organism evidence="5 6">
    <name type="scientific">Aeromicrobium piscarium</name>
    <dbReference type="NCBI Taxonomy" id="2590901"/>
    <lineage>
        <taxon>Bacteria</taxon>
        <taxon>Bacillati</taxon>
        <taxon>Actinomycetota</taxon>
        <taxon>Actinomycetes</taxon>
        <taxon>Propionibacteriales</taxon>
        <taxon>Nocardioidaceae</taxon>
        <taxon>Aeromicrobium</taxon>
    </lineage>
</organism>
<evidence type="ECO:0000256" key="1">
    <source>
        <dbReference type="ARBA" id="ARBA00006068"/>
    </source>
</evidence>
<comment type="similarity">
    <text evidence="1">Belongs to the LytR/CpsA/Psr (LCP) family.</text>
</comment>
<dbReference type="InterPro" id="IPR050922">
    <property type="entry name" value="LytR/CpsA/Psr_CW_biosynth"/>
</dbReference>
<feature type="region of interest" description="Disordered" evidence="2">
    <location>
        <begin position="445"/>
        <end position="477"/>
    </location>
</feature>
<proteinExistence type="inferred from homology"/>
<reference evidence="5 6" key="1">
    <citation type="submission" date="2019-07" db="EMBL/GenBank/DDBJ databases">
        <authorList>
            <person name="Zhao L.H."/>
        </authorList>
    </citation>
    <scope>NUCLEOTIDE SEQUENCE [LARGE SCALE GENOMIC DNA]</scope>
    <source>
        <strain evidence="5 6">Co35</strain>
    </source>
</reference>
<dbReference type="AlphaFoldDB" id="A0A554SPZ4"/>
<keyword evidence="6" id="KW-1185">Reference proteome</keyword>
<dbReference type="InterPro" id="IPR004474">
    <property type="entry name" value="LytR_CpsA_psr"/>
</dbReference>
<dbReference type="EMBL" id="VLNT01000001">
    <property type="protein sequence ID" value="TSD68422.1"/>
    <property type="molecule type" value="Genomic_DNA"/>
</dbReference>
<evidence type="ECO:0000259" key="4">
    <source>
        <dbReference type="Pfam" id="PF03816"/>
    </source>
</evidence>